<dbReference type="InterPro" id="IPR051531">
    <property type="entry name" value="N-acetyltransferase"/>
</dbReference>
<dbReference type="Pfam" id="PF13302">
    <property type="entry name" value="Acetyltransf_3"/>
    <property type="match status" value="1"/>
</dbReference>
<gene>
    <name evidence="2" type="ORF">QBC35DRAFT_108335</name>
</gene>
<dbReference type="GO" id="GO:0016747">
    <property type="term" value="F:acyltransferase activity, transferring groups other than amino-acyl groups"/>
    <property type="evidence" value="ECO:0007669"/>
    <property type="project" value="InterPro"/>
</dbReference>
<evidence type="ECO:0000259" key="1">
    <source>
        <dbReference type="PROSITE" id="PS51186"/>
    </source>
</evidence>
<dbReference type="InterPro" id="IPR016181">
    <property type="entry name" value="Acyl_CoA_acyltransferase"/>
</dbReference>
<sequence>MAQEPLHDVLVLPEPNEKDFVPVKTTLPKQPLPPNTARQPVHTDRLTIRVLTKEDLHDLHVLRTQPEVMQWTALKKVDDDLEETMARLSPFLEPNDARTYNFAICERETGEFIGLGGFHNMRQSFGWPELGYMFKKAAWGKGYATEFLEAFLGMWEGLEREEVEIRVDPRTIVLKEEGKEGRAKEQILAITSVYNGKSQRVLEKCGFERVFFWDAPNLADETGEKREMLPLYTYFPKV</sequence>
<dbReference type="Proteomes" id="UP001302126">
    <property type="component" value="Unassembled WGS sequence"/>
</dbReference>
<evidence type="ECO:0000313" key="2">
    <source>
        <dbReference type="EMBL" id="KAK4193503.1"/>
    </source>
</evidence>
<dbReference type="AlphaFoldDB" id="A0AAN6X3Q1"/>
<dbReference type="PANTHER" id="PTHR43792">
    <property type="entry name" value="GNAT FAMILY, PUTATIVE (AFU_ORTHOLOGUE AFUA_3G00765)-RELATED-RELATED"/>
    <property type="match status" value="1"/>
</dbReference>
<keyword evidence="3" id="KW-1185">Reference proteome</keyword>
<protein>
    <submittedName>
        <fullName evidence="2">GNAT domain-containing protein</fullName>
    </submittedName>
</protein>
<accession>A0AAN6X3Q1</accession>
<comment type="caution">
    <text evidence="2">The sequence shown here is derived from an EMBL/GenBank/DDBJ whole genome shotgun (WGS) entry which is preliminary data.</text>
</comment>
<reference evidence="2" key="1">
    <citation type="journal article" date="2023" name="Mol. Phylogenet. Evol.">
        <title>Genome-scale phylogeny and comparative genomics of the fungal order Sordariales.</title>
        <authorList>
            <person name="Hensen N."/>
            <person name="Bonometti L."/>
            <person name="Westerberg I."/>
            <person name="Brannstrom I.O."/>
            <person name="Guillou S."/>
            <person name="Cros-Aarteil S."/>
            <person name="Calhoun S."/>
            <person name="Haridas S."/>
            <person name="Kuo A."/>
            <person name="Mondo S."/>
            <person name="Pangilinan J."/>
            <person name="Riley R."/>
            <person name="LaButti K."/>
            <person name="Andreopoulos B."/>
            <person name="Lipzen A."/>
            <person name="Chen C."/>
            <person name="Yan M."/>
            <person name="Daum C."/>
            <person name="Ng V."/>
            <person name="Clum A."/>
            <person name="Steindorff A."/>
            <person name="Ohm R.A."/>
            <person name="Martin F."/>
            <person name="Silar P."/>
            <person name="Natvig D.O."/>
            <person name="Lalanne C."/>
            <person name="Gautier V."/>
            <person name="Ament-Velasquez S.L."/>
            <person name="Kruys A."/>
            <person name="Hutchinson M.I."/>
            <person name="Powell A.J."/>
            <person name="Barry K."/>
            <person name="Miller A.N."/>
            <person name="Grigoriev I.V."/>
            <person name="Debuchy R."/>
            <person name="Gladieux P."/>
            <person name="Hiltunen Thoren M."/>
            <person name="Johannesson H."/>
        </authorList>
    </citation>
    <scope>NUCLEOTIDE SEQUENCE</scope>
    <source>
        <strain evidence="2">PSN309</strain>
    </source>
</reference>
<evidence type="ECO:0000313" key="3">
    <source>
        <dbReference type="Proteomes" id="UP001302126"/>
    </source>
</evidence>
<feature type="domain" description="N-acetyltransferase" evidence="1">
    <location>
        <begin position="46"/>
        <end position="232"/>
    </location>
</feature>
<dbReference type="InterPro" id="IPR000182">
    <property type="entry name" value="GNAT_dom"/>
</dbReference>
<dbReference type="PROSITE" id="PS51186">
    <property type="entry name" value="GNAT"/>
    <property type="match status" value="1"/>
</dbReference>
<dbReference type="EMBL" id="MU864351">
    <property type="protein sequence ID" value="KAK4193503.1"/>
    <property type="molecule type" value="Genomic_DNA"/>
</dbReference>
<proteinExistence type="predicted"/>
<organism evidence="2 3">
    <name type="scientific">Podospora australis</name>
    <dbReference type="NCBI Taxonomy" id="1536484"/>
    <lineage>
        <taxon>Eukaryota</taxon>
        <taxon>Fungi</taxon>
        <taxon>Dikarya</taxon>
        <taxon>Ascomycota</taxon>
        <taxon>Pezizomycotina</taxon>
        <taxon>Sordariomycetes</taxon>
        <taxon>Sordariomycetidae</taxon>
        <taxon>Sordariales</taxon>
        <taxon>Podosporaceae</taxon>
        <taxon>Podospora</taxon>
    </lineage>
</organism>
<dbReference type="PANTHER" id="PTHR43792:SF1">
    <property type="entry name" value="N-ACETYLTRANSFERASE DOMAIN-CONTAINING PROTEIN"/>
    <property type="match status" value="1"/>
</dbReference>
<name>A0AAN6X3Q1_9PEZI</name>
<reference evidence="2" key="2">
    <citation type="submission" date="2023-05" db="EMBL/GenBank/DDBJ databases">
        <authorList>
            <consortium name="Lawrence Berkeley National Laboratory"/>
            <person name="Steindorff A."/>
            <person name="Hensen N."/>
            <person name="Bonometti L."/>
            <person name="Westerberg I."/>
            <person name="Brannstrom I.O."/>
            <person name="Guillou S."/>
            <person name="Cros-Aarteil S."/>
            <person name="Calhoun S."/>
            <person name="Haridas S."/>
            <person name="Kuo A."/>
            <person name="Mondo S."/>
            <person name="Pangilinan J."/>
            <person name="Riley R."/>
            <person name="Labutti K."/>
            <person name="Andreopoulos B."/>
            <person name="Lipzen A."/>
            <person name="Chen C."/>
            <person name="Yanf M."/>
            <person name="Daum C."/>
            <person name="Ng V."/>
            <person name="Clum A."/>
            <person name="Ohm R."/>
            <person name="Martin F."/>
            <person name="Silar P."/>
            <person name="Natvig D."/>
            <person name="Lalanne C."/>
            <person name="Gautier V."/>
            <person name="Ament-Velasquez S.L."/>
            <person name="Kruys A."/>
            <person name="Hutchinson M.I."/>
            <person name="Powell A.J."/>
            <person name="Barry K."/>
            <person name="Miller A.N."/>
            <person name="Grigoriev I.V."/>
            <person name="Debuchy R."/>
            <person name="Gladieux P."/>
            <person name="Thoren M.H."/>
            <person name="Johannesson H."/>
        </authorList>
    </citation>
    <scope>NUCLEOTIDE SEQUENCE</scope>
    <source>
        <strain evidence="2">PSN309</strain>
    </source>
</reference>
<dbReference type="Gene3D" id="3.40.630.30">
    <property type="match status" value="1"/>
</dbReference>
<dbReference type="SUPFAM" id="SSF55729">
    <property type="entry name" value="Acyl-CoA N-acyltransferases (Nat)"/>
    <property type="match status" value="1"/>
</dbReference>